<keyword evidence="3 8" id="KW-0812">Transmembrane</keyword>
<evidence type="ECO:0000259" key="11">
    <source>
        <dbReference type="Pfam" id="PF07885"/>
    </source>
</evidence>
<evidence type="ECO:0000256" key="6">
    <source>
        <dbReference type="ARBA" id="ARBA00023136"/>
    </source>
</evidence>
<dbReference type="GO" id="GO:0022841">
    <property type="term" value="F:potassium ion leak channel activity"/>
    <property type="evidence" value="ECO:0007669"/>
    <property type="project" value="TreeGrafter"/>
</dbReference>
<protein>
    <recommendedName>
        <fullName evidence="11">Potassium channel domain-containing protein</fullName>
    </recommendedName>
</protein>
<dbReference type="Proteomes" id="UP001209878">
    <property type="component" value="Unassembled WGS sequence"/>
</dbReference>
<feature type="transmembrane region" description="Helical" evidence="10">
    <location>
        <begin position="120"/>
        <end position="137"/>
    </location>
</feature>
<proteinExistence type="inferred from homology"/>
<evidence type="ECO:0000256" key="10">
    <source>
        <dbReference type="SAM" id="Phobius"/>
    </source>
</evidence>
<feature type="transmembrane region" description="Helical" evidence="10">
    <location>
        <begin position="149"/>
        <end position="173"/>
    </location>
</feature>
<sequence>MATRTPPLDPAVTMSCPATTSSSYGHVTPLSEGGKLFCILYAMIGIPLTLILFTALVERLMILTTRFLGALTRMLGRAHPELRVRILHVTIMLSILIVTMFLVPAAIFNTLEKNWNYLDAFYYCFISLTTIGLGDYIPGDDLDQTQRPLYKICATLYLFVGLTMMMLTLASIYDVPELNIGYHFYLKSDENKPECSRLSESPVGPKYTEEGGYQGPAASEESRD</sequence>
<feature type="region of interest" description="Disordered" evidence="9">
    <location>
        <begin position="191"/>
        <end position="224"/>
    </location>
</feature>
<evidence type="ECO:0000256" key="1">
    <source>
        <dbReference type="ARBA" id="ARBA00004141"/>
    </source>
</evidence>
<evidence type="ECO:0000313" key="12">
    <source>
        <dbReference type="EMBL" id="KAK2179482.1"/>
    </source>
</evidence>
<keyword evidence="4 10" id="KW-1133">Transmembrane helix</keyword>
<name>A0AAD9NQX3_RIDPI</name>
<evidence type="ECO:0000256" key="3">
    <source>
        <dbReference type="ARBA" id="ARBA00022692"/>
    </source>
</evidence>
<keyword evidence="7 8" id="KW-0407">Ion channel</keyword>
<dbReference type="GO" id="GO:0005886">
    <property type="term" value="C:plasma membrane"/>
    <property type="evidence" value="ECO:0007669"/>
    <property type="project" value="TreeGrafter"/>
</dbReference>
<keyword evidence="5 8" id="KW-0406">Ion transport</keyword>
<feature type="transmembrane region" description="Helical" evidence="10">
    <location>
        <begin position="84"/>
        <end position="108"/>
    </location>
</feature>
<keyword evidence="6 10" id="KW-0472">Membrane</keyword>
<dbReference type="InterPro" id="IPR005408">
    <property type="entry name" value="2pore_dom_K_chnl_TWIK"/>
</dbReference>
<dbReference type="GO" id="GO:0015271">
    <property type="term" value="F:outward rectifier potassium channel activity"/>
    <property type="evidence" value="ECO:0007669"/>
    <property type="project" value="TreeGrafter"/>
</dbReference>
<dbReference type="Gene3D" id="1.10.287.70">
    <property type="match status" value="1"/>
</dbReference>
<dbReference type="Pfam" id="PF07885">
    <property type="entry name" value="Ion_trans_2"/>
    <property type="match status" value="2"/>
</dbReference>
<dbReference type="SUPFAM" id="SSF81324">
    <property type="entry name" value="Voltage-gated potassium channels"/>
    <property type="match status" value="1"/>
</dbReference>
<feature type="domain" description="Potassium channel" evidence="11">
    <location>
        <begin position="97"/>
        <end position="174"/>
    </location>
</feature>
<dbReference type="InterPro" id="IPR003280">
    <property type="entry name" value="2pore_dom_K_chnl"/>
</dbReference>
<evidence type="ECO:0000256" key="4">
    <source>
        <dbReference type="ARBA" id="ARBA00022989"/>
    </source>
</evidence>
<keyword evidence="13" id="KW-1185">Reference proteome</keyword>
<dbReference type="InterPro" id="IPR013099">
    <property type="entry name" value="K_chnl_dom"/>
</dbReference>
<comment type="caution">
    <text evidence="12">The sequence shown here is derived from an EMBL/GenBank/DDBJ whole genome shotgun (WGS) entry which is preliminary data.</text>
</comment>
<evidence type="ECO:0000256" key="9">
    <source>
        <dbReference type="SAM" id="MobiDB-lite"/>
    </source>
</evidence>
<evidence type="ECO:0000256" key="7">
    <source>
        <dbReference type="ARBA" id="ARBA00023303"/>
    </source>
</evidence>
<gene>
    <name evidence="12" type="ORF">NP493_488g02011</name>
</gene>
<evidence type="ECO:0000256" key="5">
    <source>
        <dbReference type="ARBA" id="ARBA00023065"/>
    </source>
</evidence>
<feature type="transmembrane region" description="Helical" evidence="10">
    <location>
        <begin position="39"/>
        <end position="63"/>
    </location>
</feature>
<accession>A0AAD9NQX3</accession>
<dbReference type="PRINTS" id="PR01586">
    <property type="entry name" value="TWIKCHANNEL"/>
</dbReference>
<dbReference type="PANTHER" id="PTHR11003">
    <property type="entry name" value="POTASSIUM CHANNEL, SUBFAMILY K"/>
    <property type="match status" value="1"/>
</dbReference>
<reference evidence="12" key="1">
    <citation type="journal article" date="2023" name="Mol. Biol. Evol.">
        <title>Third-Generation Sequencing Reveals the Adaptive Role of the Epigenome in Three Deep-Sea Polychaetes.</title>
        <authorList>
            <person name="Perez M."/>
            <person name="Aroh O."/>
            <person name="Sun Y."/>
            <person name="Lan Y."/>
            <person name="Juniper S.K."/>
            <person name="Young C.R."/>
            <person name="Angers B."/>
            <person name="Qian P.Y."/>
        </authorList>
    </citation>
    <scope>NUCLEOTIDE SEQUENCE</scope>
    <source>
        <strain evidence="12">R07B-5</strain>
    </source>
</reference>
<evidence type="ECO:0000256" key="2">
    <source>
        <dbReference type="ARBA" id="ARBA00022448"/>
    </source>
</evidence>
<comment type="subcellular location">
    <subcellularLocation>
        <location evidence="1">Membrane</location>
        <topology evidence="1">Multi-pass membrane protein</topology>
    </subcellularLocation>
</comment>
<feature type="domain" description="Potassium channel" evidence="11">
    <location>
        <begin position="23"/>
        <end position="60"/>
    </location>
</feature>
<dbReference type="PRINTS" id="PR01333">
    <property type="entry name" value="2POREKCHANEL"/>
</dbReference>
<comment type="similarity">
    <text evidence="8">Belongs to the two pore domain potassium channel (TC 1.A.1.8) family.</text>
</comment>
<dbReference type="EMBL" id="JAODUO010000488">
    <property type="protein sequence ID" value="KAK2179482.1"/>
    <property type="molecule type" value="Genomic_DNA"/>
</dbReference>
<keyword evidence="2 8" id="KW-0813">Transport</keyword>
<dbReference type="GO" id="GO:0030322">
    <property type="term" value="P:stabilization of membrane potential"/>
    <property type="evidence" value="ECO:0007669"/>
    <property type="project" value="TreeGrafter"/>
</dbReference>
<organism evidence="12 13">
    <name type="scientific">Ridgeia piscesae</name>
    <name type="common">Tubeworm</name>
    <dbReference type="NCBI Taxonomy" id="27915"/>
    <lineage>
        <taxon>Eukaryota</taxon>
        <taxon>Metazoa</taxon>
        <taxon>Spiralia</taxon>
        <taxon>Lophotrochozoa</taxon>
        <taxon>Annelida</taxon>
        <taxon>Polychaeta</taxon>
        <taxon>Sedentaria</taxon>
        <taxon>Canalipalpata</taxon>
        <taxon>Sabellida</taxon>
        <taxon>Siboglinidae</taxon>
        <taxon>Ridgeia</taxon>
    </lineage>
</organism>
<evidence type="ECO:0000256" key="8">
    <source>
        <dbReference type="RuleBase" id="RU003857"/>
    </source>
</evidence>
<evidence type="ECO:0000313" key="13">
    <source>
        <dbReference type="Proteomes" id="UP001209878"/>
    </source>
</evidence>
<dbReference type="PANTHER" id="PTHR11003:SF249">
    <property type="entry name" value="TWO PORE POTASSIUM CHANNEL PROTEIN SUP-9"/>
    <property type="match status" value="1"/>
</dbReference>
<dbReference type="AlphaFoldDB" id="A0AAD9NQX3"/>